<organism evidence="3">
    <name type="scientific">Thermocrispum agreste</name>
    <dbReference type="NCBI Taxonomy" id="37925"/>
    <lineage>
        <taxon>Bacteria</taxon>
        <taxon>Bacillati</taxon>
        <taxon>Actinomycetota</taxon>
        <taxon>Actinomycetes</taxon>
        <taxon>Pseudonocardiales</taxon>
        <taxon>Pseudonocardiaceae</taxon>
        <taxon>Thermocrispum</taxon>
    </lineage>
</organism>
<proteinExistence type="predicted"/>
<dbReference type="Gene3D" id="1.20.1290.10">
    <property type="entry name" value="AhpD-like"/>
    <property type="match status" value="1"/>
</dbReference>
<reference evidence="2" key="4">
    <citation type="submission" date="2023-08" db="EMBL/GenBank/DDBJ databases">
        <authorList>
            <person name="Guima S.E.S."/>
            <person name="Martins L.F."/>
            <person name="Silva A.M."/>
            <person name="Setubal J.C."/>
        </authorList>
    </citation>
    <scope>NUCLEOTIDE SEQUENCE</scope>
    <source>
        <strain evidence="2">ZC4RG45</strain>
    </source>
</reference>
<dbReference type="InterPro" id="IPR003779">
    <property type="entry name" value="CMD-like"/>
</dbReference>
<feature type="domain" description="Carboxymuconolactone decarboxylase-like" evidence="1">
    <location>
        <begin position="47"/>
        <end position="127"/>
    </location>
</feature>
<dbReference type="Proteomes" id="UP000249324">
    <property type="component" value="Unassembled WGS sequence"/>
</dbReference>
<protein>
    <submittedName>
        <fullName evidence="3">Carboxymuconolactone decarboxylase family protein</fullName>
    </submittedName>
</protein>
<dbReference type="EMBL" id="QGUI01000279">
    <property type="protein sequence ID" value="PZM97926.1"/>
    <property type="molecule type" value="Genomic_DNA"/>
</dbReference>
<dbReference type="InterPro" id="IPR029032">
    <property type="entry name" value="AhpD-like"/>
</dbReference>
<dbReference type="STRING" id="1111738.GCA_000427905_00089"/>
<accession>A0A2W4LQI8</accession>
<dbReference type="GO" id="GO:0051920">
    <property type="term" value="F:peroxiredoxin activity"/>
    <property type="evidence" value="ECO:0007669"/>
    <property type="project" value="InterPro"/>
</dbReference>
<dbReference type="EMBL" id="QGUI02000014">
    <property type="protein sequence ID" value="MFO7191075.1"/>
    <property type="molecule type" value="Genomic_DNA"/>
</dbReference>
<reference evidence="2 4" key="3">
    <citation type="journal article" date="2021" name="BMC Genomics">
        <title>Genome-resolved metagenome and metatranscriptome analyses of thermophilic composting reveal key bacterial players and their metabolic interactions.</title>
        <authorList>
            <person name="Braga L.P.P."/>
            <person name="Pereira R.V."/>
            <person name="Martins L.F."/>
            <person name="Moura L.M.S."/>
            <person name="Sanchez F.B."/>
            <person name="Patane J.S.L."/>
            <person name="da Silva A.M."/>
            <person name="Setubal J.C."/>
        </authorList>
    </citation>
    <scope>NUCLEOTIDE SEQUENCE [LARGE SCALE GENOMIC DNA]</scope>
    <source>
        <strain evidence="2">ZC4RG45</strain>
    </source>
</reference>
<evidence type="ECO:0000313" key="2">
    <source>
        <dbReference type="EMBL" id="MFO7191075.1"/>
    </source>
</evidence>
<evidence type="ECO:0000259" key="1">
    <source>
        <dbReference type="Pfam" id="PF02627"/>
    </source>
</evidence>
<dbReference type="PANTHER" id="PTHR34846">
    <property type="entry name" value="4-CARBOXYMUCONOLACTONE DECARBOXYLASE FAMILY PROTEIN (AFU_ORTHOLOGUE AFUA_6G11590)"/>
    <property type="match status" value="1"/>
</dbReference>
<comment type="caution">
    <text evidence="3">The sequence shown here is derived from an EMBL/GenBank/DDBJ whole genome shotgun (WGS) entry which is preliminary data.</text>
</comment>
<dbReference type="PANTHER" id="PTHR34846:SF5">
    <property type="entry name" value="CARBOXYMUCONOLACTONE DECARBOXYLASE-LIKE DOMAIN-CONTAINING PROTEIN"/>
    <property type="match status" value="1"/>
</dbReference>
<dbReference type="Pfam" id="PF02627">
    <property type="entry name" value="CMD"/>
    <property type="match status" value="1"/>
</dbReference>
<dbReference type="AlphaFoldDB" id="A0A2W4LQI8"/>
<dbReference type="SUPFAM" id="SSF69118">
    <property type="entry name" value="AhpD-like"/>
    <property type="match status" value="1"/>
</dbReference>
<gene>
    <name evidence="2" type="ORF">DIU77_002385</name>
    <name evidence="3" type="ORF">DIU77_08610</name>
</gene>
<evidence type="ECO:0000313" key="4">
    <source>
        <dbReference type="Proteomes" id="UP000249324"/>
    </source>
</evidence>
<name>A0A2W4LQI8_9PSEU</name>
<sequence>MDQPRIPPATRRDMGLVNTAITGALGAAAGTGPPNLFTTLARHRRMFRPWLMFAGTLMPGGTLPRRDTELVILRVAHLCGCAYEWQHHVKLARQSGITNAEIEAVAVGPSAQAWTPRHRSLLTAVDELHHDRSITSGTWQQLRGCLDERQLIELPMLVGHYEMVAMTINALGIQPDTPRRPTGLARVVQAVSARFTRRSA</sequence>
<reference evidence="3" key="2">
    <citation type="submission" date="2018-05" db="EMBL/GenBank/DDBJ databases">
        <authorList>
            <person name="Lanie J.A."/>
            <person name="Ng W.-L."/>
            <person name="Kazmierczak K.M."/>
            <person name="Andrzejewski T.M."/>
            <person name="Davidsen T.M."/>
            <person name="Wayne K.J."/>
            <person name="Tettelin H."/>
            <person name="Glass J.I."/>
            <person name="Rusch D."/>
            <person name="Podicherti R."/>
            <person name="Tsui H.-C.T."/>
            <person name="Winkler M.E."/>
        </authorList>
    </citation>
    <scope>NUCLEOTIDE SEQUENCE</scope>
    <source>
        <strain evidence="3">ZC4RG45</strain>
    </source>
</reference>
<reference evidence="2" key="1">
    <citation type="submission" date="2018-05" db="EMBL/GenBank/DDBJ databases">
        <authorList>
            <person name="Moura L."/>
            <person name="Setubal J.C."/>
        </authorList>
    </citation>
    <scope>NUCLEOTIDE SEQUENCE</scope>
    <source>
        <strain evidence="2">ZC4RG45</strain>
    </source>
</reference>
<evidence type="ECO:0000313" key="3">
    <source>
        <dbReference type="EMBL" id="PZM97926.1"/>
    </source>
</evidence>